<dbReference type="EMBL" id="BIFR01000001">
    <property type="protein sequence ID" value="GCE12790.1"/>
    <property type="molecule type" value="Genomic_DNA"/>
</dbReference>
<dbReference type="Pfam" id="PF01750">
    <property type="entry name" value="HycI"/>
    <property type="match status" value="1"/>
</dbReference>
<keyword evidence="4" id="KW-0378">Hydrolase</keyword>
<dbReference type="OrthoDB" id="9794619at2"/>
<dbReference type="GO" id="GO:0004190">
    <property type="term" value="F:aspartic-type endopeptidase activity"/>
    <property type="evidence" value="ECO:0007669"/>
    <property type="project" value="UniProtKB-KW"/>
</dbReference>
<organism evidence="5 6">
    <name type="scientific">Tengunoibacter tsumagoiensis</name>
    <dbReference type="NCBI Taxonomy" id="2014871"/>
    <lineage>
        <taxon>Bacteria</taxon>
        <taxon>Bacillati</taxon>
        <taxon>Chloroflexota</taxon>
        <taxon>Ktedonobacteria</taxon>
        <taxon>Ktedonobacterales</taxon>
        <taxon>Dictyobacteraceae</taxon>
        <taxon>Tengunoibacter</taxon>
    </lineage>
</organism>
<keyword evidence="2" id="KW-0645">Protease</keyword>
<sequence length="181" mass="19634">MNASSSRRILVACIGNIFMGDDGFGVEVAQQLFKQRSKYGETIEIVDFGIRGIELAYSLLDAYEVLILVDAVPRGGAPGTLYLLEPDLTTLRVEQTPDASRFMLDSHSLDPMKVLLFAQTLGAHPIRTLIVGCEPTHPSASADYEEMCMGLSASVQAAIPEAITMIDTLLAELTSQKTIQL</sequence>
<reference evidence="6" key="1">
    <citation type="submission" date="2018-12" db="EMBL/GenBank/DDBJ databases">
        <title>Tengunoibacter tsumagoiensis gen. nov., sp. nov., Dictyobacter kobayashii sp. nov., D. alpinus sp. nov., and D. joshuensis sp. nov. and description of Dictyobacteraceae fam. nov. within the order Ktedonobacterales isolated from Tengu-no-mugimeshi.</title>
        <authorList>
            <person name="Wang C.M."/>
            <person name="Zheng Y."/>
            <person name="Sakai Y."/>
            <person name="Toyoda A."/>
            <person name="Minakuchi Y."/>
            <person name="Abe K."/>
            <person name="Yokota A."/>
            <person name="Yabe S."/>
        </authorList>
    </citation>
    <scope>NUCLEOTIDE SEQUENCE [LARGE SCALE GENOMIC DNA]</scope>
    <source>
        <strain evidence="6">Uno3</strain>
    </source>
</reference>
<evidence type="ECO:0000313" key="5">
    <source>
        <dbReference type="EMBL" id="GCE12790.1"/>
    </source>
</evidence>
<evidence type="ECO:0000256" key="3">
    <source>
        <dbReference type="ARBA" id="ARBA00022750"/>
    </source>
</evidence>
<proteinExistence type="inferred from homology"/>
<evidence type="ECO:0000256" key="2">
    <source>
        <dbReference type="ARBA" id="ARBA00022670"/>
    </source>
</evidence>
<dbReference type="GO" id="GO:0008047">
    <property type="term" value="F:enzyme activator activity"/>
    <property type="evidence" value="ECO:0007669"/>
    <property type="project" value="InterPro"/>
</dbReference>
<dbReference type="PANTHER" id="PTHR30302">
    <property type="entry name" value="HYDROGENASE 1 MATURATION PROTEASE"/>
    <property type="match status" value="1"/>
</dbReference>
<protein>
    <submittedName>
        <fullName evidence="5">Peptidase M52</fullName>
    </submittedName>
</protein>
<name>A0A402A0V8_9CHLR</name>
<gene>
    <name evidence="5" type="ORF">KTT_26490</name>
</gene>
<dbReference type="InterPro" id="IPR023430">
    <property type="entry name" value="Pept_HybD-like_dom_sf"/>
</dbReference>
<dbReference type="Proteomes" id="UP000287352">
    <property type="component" value="Unassembled WGS sequence"/>
</dbReference>
<comment type="caution">
    <text evidence="5">The sequence shown here is derived from an EMBL/GenBank/DDBJ whole genome shotgun (WGS) entry which is preliminary data.</text>
</comment>
<keyword evidence="6" id="KW-1185">Reference proteome</keyword>
<dbReference type="PANTHER" id="PTHR30302:SF1">
    <property type="entry name" value="HYDROGENASE 2 MATURATION PROTEASE"/>
    <property type="match status" value="1"/>
</dbReference>
<dbReference type="GO" id="GO:0016485">
    <property type="term" value="P:protein processing"/>
    <property type="evidence" value="ECO:0007669"/>
    <property type="project" value="TreeGrafter"/>
</dbReference>
<evidence type="ECO:0000256" key="1">
    <source>
        <dbReference type="ARBA" id="ARBA00006814"/>
    </source>
</evidence>
<dbReference type="PRINTS" id="PR00446">
    <property type="entry name" value="HYDRGNUPTAKE"/>
</dbReference>
<evidence type="ECO:0000313" key="6">
    <source>
        <dbReference type="Proteomes" id="UP000287352"/>
    </source>
</evidence>
<evidence type="ECO:0000256" key="4">
    <source>
        <dbReference type="ARBA" id="ARBA00022801"/>
    </source>
</evidence>
<dbReference type="SUPFAM" id="SSF53163">
    <property type="entry name" value="HybD-like"/>
    <property type="match status" value="1"/>
</dbReference>
<dbReference type="NCBIfam" id="TIGR00072">
    <property type="entry name" value="hydrog_prot"/>
    <property type="match status" value="1"/>
</dbReference>
<comment type="similarity">
    <text evidence="1">Belongs to the peptidase A31 family.</text>
</comment>
<keyword evidence="3" id="KW-0064">Aspartyl protease</keyword>
<dbReference type="Gene3D" id="3.40.50.1450">
    <property type="entry name" value="HybD-like"/>
    <property type="match status" value="1"/>
</dbReference>
<dbReference type="InterPro" id="IPR000671">
    <property type="entry name" value="Peptidase_A31"/>
</dbReference>
<dbReference type="AlphaFoldDB" id="A0A402A0V8"/>
<accession>A0A402A0V8</accession>
<dbReference type="RefSeq" id="WP_126580377.1">
    <property type="nucleotide sequence ID" value="NZ_BIFR01000001.1"/>
</dbReference>